<dbReference type="Pfam" id="PF07690">
    <property type="entry name" value="MFS_1"/>
    <property type="match status" value="1"/>
</dbReference>
<proteinExistence type="predicted"/>
<feature type="transmembrane region" description="Helical" evidence="5">
    <location>
        <begin position="253"/>
        <end position="274"/>
    </location>
</feature>
<dbReference type="SUPFAM" id="SSF103473">
    <property type="entry name" value="MFS general substrate transporter"/>
    <property type="match status" value="1"/>
</dbReference>
<feature type="transmembrane region" description="Helical" evidence="5">
    <location>
        <begin position="489"/>
        <end position="510"/>
    </location>
</feature>
<dbReference type="CDD" id="cd17317">
    <property type="entry name" value="MFS_SLC22"/>
    <property type="match status" value="1"/>
</dbReference>
<comment type="caution">
    <text evidence="6">The sequence shown here is derived from an EMBL/GenBank/DDBJ whole genome shotgun (WGS) entry which is preliminary data.</text>
</comment>
<keyword evidence="7" id="KW-1185">Reference proteome</keyword>
<dbReference type="PANTHER" id="PTHR24064">
    <property type="entry name" value="SOLUTE CARRIER FAMILY 22 MEMBER"/>
    <property type="match status" value="1"/>
</dbReference>
<comment type="subcellular location">
    <subcellularLocation>
        <location evidence="1">Membrane</location>
        <topology evidence="1">Multi-pass membrane protein</topology>
    </subcellularLocation>
</comment>
<organism evidence="6 7">
    <name type="scientific">Polypedilum vanderplanki</name>
    <name type="common">Sleeping chironomid midge</name>
    <dbReference type="NCBI Taxonomy" id="319348"/>
    <lineage>
        <taxon>Eukaryota</taxon>
        <taxon>Metazoa</taxon>
        <taxon>Ecdysozoa</taxon>
        <taxon>Arthropoda</taxon>
        <taxon>Hexapoda</taxon>
        <taxon>Insecta</taxon>
        <taxon>Pterygota</taxon>
        <taxon>Neoptera</taxon>
        <taxon>Endopterygota</taxon>
        <taxon>Diptera</taxon>
        <taxon>Nematocera</taxon>
        <taxon>Chironomoidea</taxon>
        <taxon>Chironomidae</taxon>
        <taxon>Chironominae</taxon>
        <taxon>Polypedilum</taxon>
        <taxon>Polypedilum</taxon>
    </lineage>
</organism>
<dbReference type="InterPro" id="IPR036259">
    <property type="entry name" value="MFS_trans_sf"/>
</dbReference>
<evidence type="ECO:0000256" key="1">
    <source>
        <dbReference type="ARBA" id="ARBA00004141"/>
    </source>
</evidence>
<gene>
    <name evidence="6" type="ORF">PVAND_008847</name>
</gene>
<feature type="transmembrane region" description="Helical" evidence="5">
    <location>
        <begin position="228"/>
        <end position="247"/>
    </location>
</feature>
<protein>
    <submittedName>
        <fullName evidence="6">Uncharacterized protein</fullName>
    </submittedName>
</protein>
<name>A0A9J6CC05_POLVA</name>
<feature type="transmembrane region" description="Helical" evidence="5">
    <location>
        <begin position="432"/>
        <end position="451"/>
    </location>
</feature>
<reference evidence="6" key="1">
    <citation type="submission" date="2021-03" db="EMBL/GenBank/DDBJ databases">
        <title>Chromosome level genome of the anhydrobiotic midge Polypedilum vanderplanki.</title>
        <authorList>
            <person name="Yoshida Y."/>
            <person name="Kikawada T."/>
            <person name="Gusev O."/>
        </authorList>
    </citation>
    <scope>NUCLEOTIDE SEQUENCE</scope>
    <source>
        <strain evidence="6">NIAS01</strain>
        <tissue evidence="6">Whole body or cell culture</tissue>
    </source>
</reference>
<dbReference type="InterPro" id="IPR011701">
    <property type="entry name" value="MFS"/>
</dbReference>
<dbReference type="Gene3D" id="1.20.1250.20">
    <property type="entry name" value="MFS general substrate transporter like domains"/>
    <property type="match status" value="1"/>
</dbReference>
<dbReference type="GO" id="GO:0016020">
    <property type="term" value="C:membrane"/>
    <property type="evidence" value="ECO:0007669"/>
    <property type="project" value="UniProtKB-SubCell"/>
</dbReference>
<dbReference type="EMBL" id="JADBJN010000002">
    <property type="protein sequence ID" value="KAG5679267.1"/>
    <property type="molecule type" value="Genomic_DNA"/>
</dbReference>
<feature type="transmembrane region" description="Helical" evidence="5">
    <location>
        <begin position="400"/>
        <end position="420"/>
    </location>
</feature>
<evidence type="ECO:0000256" key="5">
    <source>
        <dbReference type="SAM" id="Phobius"/>
    </source>
</evidence>
<evidence type="ECO:0000256" key="4">
    <source>
        <dbReference type="ARBA" id="ARBA00023136"/>
    </source>
</evidence>
<feature type="transmembrane region" description="Helical" evidence="5">
    <location>
        <begin position="196"/>
        <end position="216"/>
    </location>
</feature>
<dbReference type="OrthoDB" id="3936150at2759"/>
<sequence length="614" mass="70437">MVNINNIIESHKVEECKCRQRKSSLTEMMQKKLSFATLDVSQIPEPIKEAKEEQKSTGDFIGEFLGPIGKWQIRTIFLIYLTKIPSSWFMACILFTAPPPEMREIFCKPPINNMTNNIDVWIKMAHPVKEKRFKEDVLFDICNVYHDAMDRAHEYFNSSSYDYQSSEKIVPCDNFEERPIINSLITQFDLYCSREVLIAVTQFCHLFGVLCGGILTTYMMKVIEPRKCMLIGMFTQILCGNLTGWATMFELHMFFRCLSAVCCGLMYTAGALIFTDITGGKYKTIAVCMFEQFWSIGLMLLPAVASYWSNWSYIYVAISFPTIILIALYPLIPNSPRWLLQRGRIEEAKEVLLEAARINGKTDFSVKALEKELQIQAAEYLKAPKEPSYWEMWRGQCKNLTFVHLAWSVYIVIYYGFLLNIKNFGRPYLEENTIVCGICEIIGTFIGLWLIFNTQKKWLITSIINIIASFISLSAHFIPNDLTSFQRMFLLMVTSMASKIAISITLSILMTCTTEIVSPEKRRLCGYTSTIWTRVWLLSAPFVGATSIIGPLVPQTFLSLLNILGSLFTSVIDTPQTIQKSDKNDGNCCHNKEIYPKEIIVPEIWLSSYKQYNH</sequence>
<dbReference type="GO" id="GO:0022857">
    <property type="term" value="F:transmembrane transporter activity"/>
    <property type="evidence" value="ECO:0007669"/>
    <property type="project" value="InterPro"/>
</dbReference>
<keyword evidence="2 5" id="KW-0812">Transmembrane</keyword>
<feature type="transmembrane region" description="Helical" evidence="5">
    <location>
        <begin position="286"/>
        <end position="307"/>
    </location>
</feature>
<dbReference type="AlphaFoldDB" id="A0A9J6CC05"/>
<accession>A0A9J6CC05</accession>
<feature type="transmembrane region" description="Helical" evidence="5">
    <location>
        <begin position="313"/>
        <end position="332"/>
    </location>
</feature>
<evidence type="ECO:0000313" key="7">
    <source>
        <dbReference type="Proteomes" id="UP001107558"/>
    </source>
</evidence>
<evidence type="ECO:0000256" key="3">
    <source>
        <dbReference type="ARBA" id="ARBA00022989"/>
    </source>
</evidence>
<evidence type="ECO:0000256" key="2">
    <source>
        <dbReference type="ARBA" id="ARBA00022692"/>
    </source>
</evidence>
<dbReference type="Proteomes" id="UP001107558">
    <property type="component" value="Chromosome 2"/>
</dbReference>
<keyword evidence="4 5" id="KW-0472">Membrane</keyword>
<feature type="transmembrane region" description="Helical" evidence="5">
    <location>
        <begin position="458"/>
        <end position="477"/>
    </location>
</feature>
<evidence type="ECO:0000313" key="6">
    <source>
        <dbReference type="EMBL" id="KAG5679267.1"/>
    </source>
</evidence>
<keyword evidence="3 5" id="KW-1133">Transmembrane helix</keyword>
<feature type="transmembrane region" description="Helical" evidence="5">
    <location>
        <begin position="531"/>
        <end position="550"/>
    </location>
</feature>